<keyword evidence="6" id="KW-0732">Signal</keyword>
<dbReference type="GO" id="GO:0004553">
    <property type="term" value="F:hydrolase activity, hydrolyzing O-glycosyl compounds"/>
    <property type="evidence" value="ECO:0007669"/>
    <property type="project" value="InterPro"/>
</dbReference>
<feature type="signal peptide" evidence="6">
    <location>
        <begin position="1"/>
        <end position="21"/>
    </location>
</feature>
<organism evidence="8 9">
    <name type="scientific">Ruegeria pomeroyi</name>
    <dbReference type="NCBI Taxonomy" id="89184"/>
    <lineage>
        <taxon>Bacteria</taxon>
        <taxon>Pseudomonadati</taxon>
        <taxon>Pseudomonadota</taxon>
        <taxon>Alphaproteobacteria</taxon>
        <taxon>Rhodobacterales</taxon>
        <taxon>Roseobacteraceae</taxon>
        <taxon>Ruegeria</taxon>
    </lineage>
</organism>
<dbReference type="GO" id="GO:0008933">
    <property type="term" value="F:peptidoglycan lytic transglycosylase activity"/>
    <property type="evidence" value="ECO:0007669"/>
    <property type="project" value="TreeGrafter"/>
</dbReference>
<keyword evidence="3" id="KW-0456">Lyase</keyword>
<dbReference type="Pfam" id="PF03562">
    <property type="entry name" value="MltA"/>
    <property type="match status" value="1"/>
</dbReference>
<dbReference type="Gene3D" id="2.40.240.50">
    <property type="entry name" value="Barwin-like endoglucanases"/>
    <property type="match status" value="1"/>
</dbReference>
<evidence type="ECO:0000256" key="4">
    <source>
        <dbReference type="ARBA" id="ARBA00023316"/>
    </source>
</evidence>
<dbReference type="GO" id="GO:0009253">
    <property type="term" value="P:peptidoglycan catabolic process"/>
    <property type="evidence" value="ECO:0007669"/>
    <property type="project" value="TreeGrafter"/>
</dbReference>
<gene>
    <name evidence="8" type="ORF">HW564_03840</name>
</gene>
<dbReference type="PIRSF" id="PIRSF019422">
    <property type="entry name" value="MltA"/>
    <property type="match status" value="1"/>
</dbReference>
<dbReference type="RefSeq" id="WP_011049556.1">
    <property type="nucleotide sequence ID" value="NZ_CP076685.1"/>
</dbReference>
<dbReference type="SUPFAM" id="SSF50685">
    <property type="entry name" value="Barwin-like endoglucanases"/>
    <property type="match status" value="1"/>
</dbReference>
<dbReference type="AlphaFoldDB" id="A0A850LDA4"/>
<dbReference type="Pfam" id="PF06725">
    <property type="entry name" value="3D"/>
    <property type="match status" value="1"/>
</dbReference>
<accession>A0A850LDA4</accession>
<dbReference type="CDD" id="cd14485">
    <property type="entry name" value="mltA_like_LT_A"/>
    <property type="match status" value="1"/>
</dbReference>
<dbReference type="GO" id="GO:0071555">
    <property type="term" value="P:cell wall organization"/>
    <property type="evidence" value="ECO:0007669"/>
    <property type="project" value="UniProtKB-KW"/>
</dbReference>
<comment type="caution">
    <text evidence="8">The sequence shown here is derived from an EMBL/GenBank/DDBJ whole genome shotgun (WGS) entry which is preliminary data.</text>
</comment>
<reference evidence="8 9" key="1">
    <citation type="journal article" date="2020" name="Proc. Natl. Acad. Sci. U.S.A.">
        <title>Ecological drivers of bacterial community assembly in synthetic phycospheres.</title>
        <authorList>
            <person name="Fu H."/>
            <person name="Uchimiya M."/>
            <person name="Gore J."/>
            <person name="Moran M.A."/>
        </authorList>
    </citation>
    <scope>NUCLEOTIDE SEQUENCE [LARGE SCALE GENOMIC DNA]</scope>
    <source>
        <strain evidence="8">HF-Din03</strain>
    </source>
</reference>
<evidence type="ECO:0000256" key="5">
    <source>
        <dbReference type="ARBA" id="ARBA00030918"/>
    </source>
</evidence>
<evidence type="ECO:0000256" key="1">
    <source>
        <dbReference type="ARBA" id="ARBA00001420"/>
    </source>
</evidence>
<dbReference type="PANTHER" id="PTHR30124">
    <property type="entry name" value="MEMBRANE-BOUND LYTIC MUREIN TRANSGLYCOSYLASE A"/>
    <property type="match status" value="1"/>
</dbReference>
<name>A0A850LDA4_9RHOB</name>
<evidence type="ECO:0000256" key="3">
    <source>
        <dbReference type="ARBA" id="ARBA00023239"/>
    </source>
</evidence>
<dbReference type="InterPro" id="IPR005300">
    <property type="entry name" value="MltA_B"/>
</dbReference>
<evidence type="ECO:0000313" key="8">
    <source>
        <dbReference type="EMBL" id="NVK96041.1"/>
    </source>
</evidence>
<feature type="chain" id="PRO_5032892840" description="peptidoglycan lytic exotransglycosylase" evidence="6">
    <location>
        <begin position="22"/>
        <end position="346"/>
    </location>
</feature>
<keyword evidence="4" id="KW-0961">Cell wall biogenesis/degradation</keyword>
<dbReference type="Gene3D" id="2.40.40.10">
    <property type="entry name" value="RlpA-like domain"/>
    <property type="match status" value="2"/>
</dbReference>
<evidence type="ECO:0000313" key="9">
    <source>
        <dbReference type="Proteomes" id="UP000565723"/>
    </source>
</evidence>
<dbReference type="CDD" id="cd14668">
    <property type="entry name" value="mlta_B"/>
    <property type="match status" value="1"/>
</dbReference>
<sequence>MIGALRSAVLAGAMMTASAGAAETTHTVLSFAQLDGWAEDDHAAALSTFLNTCDQFNDPDWRSLCAMAREATPETARGFFELLFRPVLIEDGQDALFTGYFEPELEGARFPSSRFRYPVYKMPPEARASNPWLERRQILTSGVMDNRGLEIAWVDDPVELFFLQIQGSGRIRLPDGQTVRVGYGGANGHPYRSIGVELVRRGVYSAHQVSAQVIKNWVRRNPEAGTELLYHNPSYVFFRELRHLPSDLGPVGAMNRSVTPLRSIAVDPAYTPLGAPVWVEKNGAGLMRRLMVAQDTGSAIKGAQRADIFFGTGDAAGQAAGTLRDPGRMVVLLPIQRAYALLPDGY</sequence>
<feature type="domain" description="Lytic transglycosylase MltA" evidence="7">
    <location>
        <begin position="104"/>
        <end position="239"/>
    </location>
</feature>
<dbReference type="InterPro" id="IPR026044">
    <property type="entry name" value="MltA"/>
</dbReference>
<evidence type="ECO:0000256" key="2">
    <source>
        <dbReference type="ARBA" id="ARBA00012587"/>
    </source>
</evidence>
<evidence type="ECO:0000256" key="6">
    <source>
        <dbReference type="SAM" id="SignalP"/>
    </source>
</evidence>
<dbReference type="EMBL" id="JABXIY010000010">
    <property type="protein sequence ID" value="NVK96041.1"/>
    <property type="molecule type" value="Genomic_DNA"/>
</dbReference>
<comment type="catalytic activity">
    <reaction evidence="1">
        <text>Exolytic cleavage of the (1-&gt;4)-beta-glycosidic linkage between N-acetylmuramic acid (MurNAc) and N-acetylglucosamine (GlcNAc) residues in peptidoglycan, from either the reducing or the non-reducing ends of the peptidoglycan chains, with concomitant formation of a 1,6-anhydrobond in the MurNAc residue.</text>
        <dbReference type="EC" id="4.2.2.n1"/>
    </reaction>
</comment>
<dbReference type="GO" id="GO:0009254">
    <property type="term" value="P:peptidoglycan turnover"/>
    <property type="evidence" value="ECO:0007669"/>
    <property type="project" value="InterPro"/>
</dbReference>
<dbReference type="GO" id="GO:0019867">
    <property type="term" value="C:outer membrane"/>
    <property type="evidence" value="ECO:0007669"/>
    <property type="project" value="InterPro"/>
</dbReference>
<dbReference type="InterPro" id="IPR036908">
    <property type="entry name" value="RlpA-like_sf"/>
</dbReference>
<dbReference type="EC" id="4.2.2.n1" evidence="2"/>
<dbReference type="InterPro" id="IPR010611">
    <property type="entry name" value="3D_dom"/>
</dbReference>
<dbReference type="OMA" id="GFPFFIR"/>
<evidence type="ECO:0000259" key="7">
    <source>
        <dbReference type="SMART" id="SM00925"/>
    </source>
</evidence>
<dbReference type="Proteomes" id="UP000565723">
    <property type="component" value="Unassembled WGS sequence"/>
</dbReference>
<dbReference type="SMART" id="SM00925">
    <property type="entry name" value="MltA"/>
    <property type="match status" value="1"/>
</dbReference>
<dbReference type="PANTHER" id="PTHR30124:SF0">
    <property type="entry name" value="MEMBRANE-BOUND LYTIC MUREIN TRANSGLYCOSYLASE A"/>
    <property type="match status" value="1"/>
</dbReference>
<proteinExistence type="predicted"/>
<protein>
    <recommendedName>
        <fullName evidence="2">peptidoglycan lytic exotransglycosylase</fullName>
        <ecNumber evidence="2">4.2.2.n1</ecNumber>
    </recommendedName>
    <alternativeName>
        <fullName evidence="5">Murein hydrolase A</fullName>
    </alternativeName>
</protein>